<comment type="caution">
    <text evidence="2">The sequence shown here is derived from an EMBL/GenBank/DDBJ whole genome shotgun (WGS) entry which is preliminary data.</text>
</comment>
<keyword evidence="1" id="KW-0812">Transmembrane</keyword>
<sequence>MTAVTMAPIEQQRFDSTRTSPAQASNISNNIFSIVMKALIIAFLALAVSTAIVAGIVCVKEEENPVLCANRTRKLILANPDYKIHCCAPGVIRVREEWTNINGHNAMQCTCLTKAELCASHPDLCIN</sequence>
<gene>
    <name evidence="2" type="ORF">PoB_005689000</name>
</gene>
<keyword evidence="1" id="KW-1133">Transmembrane helix</keyword>
<evidence type="ECO:0000256" key="1">
    <source>
        <dbReference type="SAM" id="Phobius"/>
    </source>
</evidence>
<accession>A0AAV4CCC2</accession>
<reference evidence="2 3" key="1">
    <citation type="journal article" date="2021" name="Elife">
        <title>Chloroplast acquisition without the gene transfer in kleptoplastic sea slugs, Plakobranchus ocellatus.</title>
        <authorList>
            <person name="Maeda T."/>
            <person name="Takahashi S."/>
            <person name="Yoshida T."/>
            <person name="Shimamura S."/>
            <person name="Takaki Y."/>
            <person name="Nagai Y."/>
            <person name="Toyoda A."/>
            <person name="Suzuki Y."/>
            <person name="Arimoto A."/>
            <person name="Ishii H."/>
            <person name="Satoh N."/>
            <person name="Nishiyama T."/>
            <person name="Hasebe M."/>
            <person name="Maruyama T."/>
            <person name="Minagawa J."/>
            <person name="Obokata J."/>
            <person name="Shigenobu S."/>
        </authorList>
    </citation>
    <scope>NUCLEOTIDE SEQUENCE [LARGE SCALE GENOMIC DNA]</scope>
</reference>
<dbReference type="Proteomes" id="UP000735302">
    <property type="component" value="Unassembled WGS sequence"/>
</dbReference>
<keyword evidence="1" id="KW-0472">Membrane</keyword>
<organism evidence="2 3">
    <name type="scientific">Plakobranchus ocellatus</name>
    <dbReference type="NCBI Taxonomy" id="259542"/>
    <lineage>
        <taxon>Eukaryota</taxon>
        <taxon>Metazoa</taxon>
        <taxon>Spiralia</taxon>
        <taxon>Lophotrochozoa</taxon>
        <taxon>Mollusca</taxon>
        <taxon>Gastropoda</taxon>
        <taxon>Heterobranchia</taxon>
        <taxon>Euthyneura</taxon>
        <taxon>Panpulmonata</taxon>
        <taxon>Sacoglossa</taxon>
        <taxon>Placobranchoidea</taxon>
        <taxon>Plakobranchidae</taxon>
        <taxon>Plakobranchus</taxon>
    </lineage>
</organism>
<proteinExistence type="predicted"/>
<name>A0AAV4CCC2_9GAST</name>
<feature type="transmembrane region" description="Helical" evidence="1">
    <location>
        <begin position="38"/>
        <end position="57"/>
    </location>
</feature>
<dbReference type="EMBL" id="BLXT01006233">
    <property type="protein sequence ID" value="GFO30385.1"/>
    <property type="molecule type" value="Genomic_DNA"/>
</dbReference>
<evidence type="ECO:0000313" key="2">
    <source>
        <dbReference type="EMBL" id="GFO30385.1"/>
    </source>
</evidence>
<dbReference type="AlphaFoldDB" id="A0AAV4CCC2"/>
<evidence type="ECO:0000313" key="3">
    <source>
        <dbReference type="Proteomes" id="UP000735302"/>
    </source>
</evidence>
<protein>
    <submittedName>
        <fullName evidence="2">Uncharacterized protein</fullName>
    </submittedName>
</protein>
<keyword evidence="3" id="KW-1185">Reference proteome</keyword>